<sequence>MSLEMTTGAKPKRSIWSAMKNGMACKCPKCGEGKLFRAYLKVNDTCPKCGEELYHHRADDAPPYITMAIVGHIIVGAILHIDMAYEWDPMMYLYIFVPMALFSSLAMLPSIKGAVVAIQWATYLHGFDPEHTEEIDGR</sequence>
<dbReference type="Pfam" id="PF06170">
    <property type="entry name" value="DUF983"/>
    <property type="match status" value="1"/>
</dbReference>
<feature type="transmembrane region" description="Helical" evidence="1">
    <location>
        <begin position="64"/>
        <end position="85"/>
    </location>
</feature>
<dbReference type="AlphaFoldDB" id="A0A2R4MEI1"/>
<organism evidence="2 3">
    <name type="scientific">Maritalea myrionectae</name>
    <dbReference type="NCBI Taxonomy" id="454601"/>
    <lineage>
        <taxon>Bacteria</taxon>
        <taxon>Pseudomonadati</taxon>
        <taxon>Pseudomonadota</taxon>
        <taxon>Alphaproteobacteria</taxon>
        <taxon>Hyphomicrobiales</taxon>
        <taxon>Devosiaceae</taxon>
        <taxon>Maritalea</taxon>
    </lineage>
</organism>
<keyword evidence="3" id="KW-1185">Reference proteome</keyword>
<proteinExistence type="predicted"/>
<protein>
    <submittedName>
        <fullName evidence="2">Cytochrome-c oxidase</fullName>
    </submittedName>
</protein>
<reference evidence="2 3" key="1">
    <citation type="submission" date="2017-05" db="EMBL/GenBank/DDBJ databases">
        <title>Genome Analysis of Maritalea myrionectae HL2708#5.</title>
        <authorList>
            <consortium name="Cotde Inc.-PKNU"/>
            <person name="Jang D."/>
            <person name="Oh H.-M."/>
        </authorList>
    </citation>
    <scope>NUCLEOTIDE SEQUENCE [LARGE SCALE GENOMIC DNA]</scope>
    <source>
        <strain evidence="2 3">HL2708#5</strain>
    </source>
</reference>
<dbReference type="KEGG" id="mmyr:MXMO3_01927"/>
<feature type="transmembrane region" description="Helical" evidence="1">
    <location>
        <begin position="91"/>
        <end position="108"/>
    </location>
</feature>
<keyword evidence="1" id="KW-1133">Transmembrane helix</keyword>
<gene>
    <name evidence="2" type="ORF">MXMO3_01927</name>
</gene>
<dbReference type="Proteomes" id="UP000258927">
    <property type="component" value="Chromosome"/>
</dbReference>
<evidence type="ECO:0000256" key="1">
    <source>
        <dbReference type="SAM" id="Phobius"/>
    </source>
</evidence>
<dbReference type="EMBL" id="CP021330">
    <property type="protein sequence ID" value="AVX04451.1"/>
    <property type="molecule type" value="Genomic_DNA"/>
</dbReference>
<dbReference type="InterPro" id="IPR009325">
    <property type="entry name" value="DUF983"/>
</dbReference>
<dbReference type="RefSeq" id="WP_027835163.1">
    <property type="nucleotide sequence ID" value="NZ_CP021330.1"/>
</dbReference>
<name>A0A2R4MEI1_9HYPH</name>
<keyword evidence="1" id="KW-0472">Membrane</keyword>
<dbReference type="STRING" id="1122213.GCA_000423365_02227"/>
<evidence type="ECO:0000313" key="3">
    <source>
        <dbReference type="Proteomes" id="UP000258927"/>
    </source>
</evidence>
<accession>A0A2R4MEI1</accession>
<evidence type="ECO:0000313" key="2">
    <source>
        <dbReference type="EMBL" id="AVX04451.1"/>
    </source>
</evidence>
<keyword evidence="1" id="KW-0812">Transmembrane</keyword>